<feature type="compositionally biased region" description="Acidic residues" evidence="1">
    <location>
        <begin position="1025"/>
        <end position="1035"/>
    </location>
</feature>
<dbReference type="GO" id="GO:0006611">
    <property type="term" value="P:protein export from nucleus"/>
    <property type="evidence" value="ECO:0007669"/>
    <property type="project" value="InterPro"/>
</dbReference>
<sequence>MDKDSLLAAVSSLLDPTIDNNRRSECFLVAEEYKTKQFQFSDVDFLCNPSQPSVVVLFGLQCLDYYLKHQWNSVDIQIKSNLKQNIFQLLREMHNYRFSKEETRAFHLMLSQIIVFLIKCEWPQQWPTMLPEFLSLGKIGIPQTKLVLNSLLRLYEDVVQLQDVPPPRRRDIVSSLNDNLIGIFKFALDVMVEQLLSLNSNQFTDCESFEVCRESLCTMSGFLESCRLNVLTSWTPPEVAIKALNLSRNLPFLSLVTMLVGIRSVQIDALTVISVLLSRRIQPGTEIPDSYGPTIADSFLKETIGSSSPCNNLIKILCSSLSENPEYSDERHNFLRLLGEAVVHIGCHLITHWSEYSYEYTLCNCFDRGVCECQNLPSHIFQAILRLTAYPIHVISECSNKFWITIFRTDEVSLLNLTKVFANDLLAIWRRNSLKVGQPHGTDIQSEWNRRIFESDDHSSFFARYRNGLVKCLSSSASFWPETFLPLCISWLETLTQVSPTAQDYDETNKFLSPTSPLILEWEAMDSFLDACLSAVKQSLKTRHLDADFNSKVKNLIHKILQCSNTTDPLMRAKHLGCLSILLQHTDSSNDSDLLIPFLNKVFESLNSCPLVDESSSSLDSFCCVDRPKPVKAMHLASATALLRFARAHPVRLMPYFDIILTEINKLWIGKICGNLVRGILIEAVVVLGFRVPQPISVQFDFLRNLLAVVYGPWCSSSSSQDLNNSTSFSEVLRACESGAAGLVGSLGLDKPLEQLGDLQSPFVQTRIKLNQNVVSLLAICRRLAEPCNSQQLENISLPILEPVLSPVLRVLRAFNELWLPESLKLIHPTVLPALQTTDYNKLCNSNNQFRNILKSINEANPVFRRLRGFLNDCHENLMLIVGLLFISLGAKFYLLPTEQLRIALHDGCCTAFEHLPDLKVNDLLRLIIRPFIQYCPRQYFETAITPLIPPVVEAAIERTGIRWNELNLANERDCENEEAIFTELVLDRSTRLLSRTCLSILRLIYTFNGYEISEQFNGSKNDTDNLEDGDDVDISESLGTNEQSTGGNSPGYLAKLLSNMHCVSSDPKYQAQNLPLDPLLLNSLAKSVTWPDTSICLKAAQWISTLVDLLTNAVVQNNCGYKVATTPLPATTAELLLIGVLYGIHVNGRNAIDCLNFLLSAGIKTYLAVEISVAKQNLRGVLSRVLLSTANNDKNKPSQVQQQIEAFEKKMFENYDKPLTVRARRDAFKKLVDPIIGVPLSQRFRSEVQIHNLPRLNRPKWNKSREYKRTIQVENDFGLTNLFSNGTN</sequence>
<dbReference type="InterPro" id="IPR045478">
    <property type="entry name" value="Exportin-5_C"/>
</dbReference>
<dbReference type="InterPro" id="IPR013598">
    <property type="entry name" value="Exportin-1/Importin-b-like"/>
</dbReference>
<keyword evidence="4" id="KW-1185">Reference proteome</keyword>
<evidence type="ECO:0008006" key="6">
    <source>
        <dbReference type="Google" id="ProtNLM"/>
    </source>
</evidence>
<evidence type="ECO:0000313" key="4">
    <source>
        <dbReference type="Proteomes" id="UP000050795"/>
    </source>
</evidence>
<evidence type="ECO:0000256" key="1">
    <source>
        <dbReference type="SAM" id="MobiDB-lite"/>
    </source>
</evidence>
<feature type="compositionally biased region" description="Polar residues" evidence="1">
    <location>
        <begin position="1038"/>
        <end position="1047"/>
    </location>
</feature>
<feature type="domain" description="Exportin-1/Importin-beta-like" evidence="2">
    <location>
        <begin position="110"/>
        <end position="233"/>
    </location>
</feature>
<dbReference type="PANTHER" id="PTHR11223:SF3">
    <property type="entry name" value="EXPORTIN-5"/>
    <property type="match status" value="1"/>
</dbReference>
<dbReference type="PANTHER" id="PTHR11223">
    <property type="entry name" value="EXPORTIN 1/5"/>
    <property type="match status" value="1"/>
</dbReference>
<evidence type="ECO:0000259" key="3">
    <source>
        <dbReference type="Pfam" id="PF19273"/>
    </source>
</evidence>
<evidence type="ECO:0000259" key="2">
    <source>
        <dbReference type="Pfam" id="PF08389"/>
    </source>
</evidence>
<dbReference type="GO" id="GO:0005634">
    <property type="term" value="C:nucleus"/>
    <property type="evidence" value="ECO:0007669"/>
    <property type="project" value="TreeGrafter"/>
</dbReference>
<feature type="domain" description="Exportin-5 C-terminal" evidence="3">
    <location>
        <begin position="378"/>
        <end position="1113"/>
    </location>
</feature>
<dbReference type="Pfam" id="PF08389">
    <property type="entry name" value="Xpo1"/>
    <property type="match status" value="1"/>
</dbReference>
<proteinExistence type="predicted"/>
<dbReference type="GO" id="GO:0005049">
    <property type="term" value="F:nuclear export signal receptor activity"/>
    <property type="evidence" value="ECO:0007669"/>
    <property type="project" value="InterPro"/>
</dbReference>
<organism evidence="4 5">
    <name type="scientific">Trichobilharzia regenti</name>
    <name type="common">Nasal bird schistosome</name>
    <dbReference type="NCBI Taxonomy" id="157069"/>
    <lineage>
        <taxon>Eukaryota</taxon>
        <taxon>Metazoa</taxon>
        <taxon>Spiralia</taxon>
        <taxon>Lophotrochozoa</taxon>
        <taxon>Platyhelminthes</taxon>
        <taxon>Trematoda</taxon>
        <taxon>Digenea</taxon>
        <taxon>Strigeidida</taxon>
        <taxon>Schistosomatoidea</taxon>
        <taxon>Schistosomatidae</taxon>
        <taxon>Trichobilharzia</taxon>
    </lineage>
</organism>
<dbReference type="WBParaSite" id="TREG1_48160.1">
    <property type="protein sequence ID" value="TREG1_48160.1"/>
    <property type="gene ID" value="TREG1_48160"/>
</dbReference>
<accession>A0AA85JXQ3</accession>
<dbReference type="Pfam" id="PF19273">
    <property type="entry name" value="Exportin-5"/>
    <property type="match status" value="1"/>
</dbReference>
<protein>
    <recommendedName>
        <fullName evidence="6">Exportin-5</fullName>
    </recommendedName>
</protein>
<dbReference type="InterPro" id="IPR016024">
    <property type="entry name" value="ARM-type_fold"/>
</dbReference>
<dbReference type="GO" id="GO:0042565">
    <property type="term" value="C:RNA nuclear export complex"/>
    <property type="evidence" value="ECO:0007669"/>
    <property type="project" value="TreeGrafter"/>
</dbReference>
<dbReference type="GO" id="GO:0003723">
    <property type="term" value="F:RNA binding"/>
    <property type="evidence" value="ECO:0007669"/>
    <property type="project" value="TreeGrafter"/>
</dbReference>
<dbReference type="Proteomes" id="UP000050795">
    <property type="component" value="Unassembled WGS sequence"/>
</dbReference>
<dbReference type="SUPFAM" id="SSF48371">
    <property type="entry name" value="ARM repeat"/>
    <property type="match status" value="1"/>
</dbReference>
<dbReference type="InterPro" id="IPR011989">
    <property type="entry name" value="ARM-like"/>
</dbReference>
<dbReference type="GO" id="GO:0006405">
    <property type="term" value="P:RNA export from nucleus"/>
    <property type="evidence" value="ECO:0007669"/>
    <property type="project" value="TreeGrafter"/>
</dbReference>
<dbReference type="Gene3D" id="1.25.10.10">
    <property type="entry name" value="Leucine-rich Repeat Variant"/>
    <property type="match status" value="1"/>
</dbReference>
<evidence type="ECO:0000313" key="5">
    <source>
        <dbReference type="WBParaSite" id="TREG1_48160.1"/>
    </source>
</evidence>
<reference evidence="4" key="1">
    <citation type="submission" date="2022-06" db="EMBL/GenBank/DDBJ databases">
        <authorList>
            <person name="Berger JAMES D."/>
            <person name="Berger JAMES D."/>
        </authorList>
    </citation>
    <scope>NUCLEOTIDE SEQUENCE [LARGE SCALE GENOMIC DNA]</scope>
</reference>
<feature type="region of interest" description="Disordered" evidence="1">
    <location>
        <begin position="1019"/>
        <end position="1047"/>
    </location>
</feature>
<dbReference type="InterPro" id="IPR045065">
    <property type="entry name" value="XPO1/5"/>
</dbReference>
<reference evidence="5" key="2">
    <citation type="submission" date="2023-11" db="UniProtKB">
        <authorList>
            <consortium name="WormBaseParasite"/>
        </authorList>
    </citation>
    <scope>IDENTIFICATION</scope>
</reference>
<dbReference type="GO" id="GO:0005737">
    <property type="term" value="C:cytoplasm"/>
    <property type="evidence" value="ECO:0007669"/>
    <property type="project" value="TreeGrafter"/>
</dbReference>
<name>A0AA85JXQ3_TRIRE</name>